<dbReference type="Proteomes" id="UP000239872">
    <property type="component" value="Unassembled WGS sequence"/>
</dbReference>
<feature type="domain" description="LamG-like jellyroll fold" evidence="4">
    <location>
        <begin position="96"/>
        <end position="236"/>
    </location>
</feature>
<dbReference type="InterPro" id="IPR013783">
    <property type="entry name" value="Ig-like_fold"/>
</dbReference>
<dbReference type="SMART" id="SM00560">
    <property type="entry name" value="LamGL"/>
    <property type="match status" value="1"/>
</dbReference>
<sequence>MKKFNLFLLVALLLLSKAQAQLPTYLPAAGLVAWFPFTGNAVDSTLNGHDGTVYGTTMGSGRYGQSNTAFNFNGVSDYIYVPPGTLVKERSVDITASLTISAWVQSTNYAFSSQEQIYWRGDATPAHDPHMLYLNGGQVRVRRDIDPGAAVTEAGYAFAGLDTNYHLFTGTYDSASGFMCMYIDGIRKAKNYLPGLQTYPTSTMYNYIGAVDGGTWQFFYGLIDELGIWNRALTPCEVAALYSSVTHIITSHPVNDSVVSGATATFAVSVAAPAPLYQWQVNTGSGFMNLANASPYSGANTPTLTINPANGSMSGNLYRCVVSSDSCVNVISNSAALIVNTVGISANQQNQESITISPNPNNGDFTIFSSSAKSQVHIVITDIVGQVVDRQVLQPVNGVINQPALISNRLSSGIYFLHAKAEGLNKVFQVIVNK</sequence>
<reference evidence="5 6" key="1">
    <citation type="submission" date="2018-01" db="EMBL/GenBank/DDBJ databases">
        <title>A novel member of the phylum Bacteroidetes isolated from glacier ice.</title>
        <authorList>
            <person name="Liu Q."/>
            <person name="Xin Y.-H."/>
        </authorList>
    </citation>
    <scope>NUCLEOTIDE SEQUENCE [LARGE SCALE GENOMIC DNA]</scope>
    <source>
        <strain evidence="5 6">RB1R16</strain>
    </source>
</reference>
<dbReference type="AlphaFoldDB" id="A0A2S7SX59"/>
<dbReference type="OrthoDB" id="9814380at2"/>
<evidence type="ECO:0000313" key="6">
    <source>
        <dbReference type="Proteomes" id="UP000239872"/>
    </source>
</evidence>
<evidence type="ECO:0000256" key="3">
    <source>
        <dbReference type="SAM" id="SignalP"/>
    </source>
</evidence>
<evidence type="ECO:0000256" key="2">
    <source>
        <dbReference type="ARBA" id="ARBA00023157"/>
    </source>
</evidence>
<dbReference type="InterPro" id="IPR026444">
    <property type="entry name" value="Secre_tail"/>
</dbReference>
<comment type="caution">
    <text evidence="5">The sequence shown here is derived from an EMBL/GenBank/DDBJ whole genome shotgun (WGS) entry which is preliminary data.</text>
</comment>
<dbReference type="NCBIfam" id="TIGR04183">
    <property type="entry name" value="Por_Secre_tail"/>
    <property type="match status" value="1"/>
</dbReference>
<dbReference type="GO" id="GO:0004553">
    <property type="term" value="F:hydrolase activity, hydrolyzing O-glycosyl compounds"/>
    <property type="evidence" value="ECO:0007669"/>
    <property type="project" value="UniProtKB-ARBA"/>
</dbReference>
<feature type="chain" id="PRO_5015621779" description="LamG-like jellyroll fold domain-containing protein" evidence="3">
    <location>
        <begin position="21"/>
        <end position="434"/>
    </location>
</feature>
<dbReference type="InterPro" id="IPR036179">
    <property type="entry name" value="Ig-like_dom_sf"/>
</dbReference>
<feature type="signal peptide" evidence="3">
    <location>
        <begin position="1"/>
        <end position="20"/>
    </location>
</feature>
<evidence type="ECO:0000256" key="1">
    <source>
        <dbReference type="ARBA" id="ARBA00022729"/>
    </source>
</evidence>
<dbReference type="PANTHER" id="PTHR47635:SF2">
    <property type="entry name" value="LAMG-LIKE JELLYROLL FOLD DOMAIN-CONTAINING PROTEIN"/>
    <property type="match status" value="1"/>
</dbReference>
<dbReference type="SUPFAM" id="SSF49899">
    <property type="entry name" value="Concanavalin A-like lectins/glucanases"/>
    <property type="match status" value="1"/>
</dbReference>
<dbReference type="Gene3D" id="2.60.40.10">
    <property type="entry name" value="Immunoglobulins"/>
    <property type="match status" value="1"/>
</dbReference>
<dbReference type="Pfam" id="PF13385">
    <property type="entry name" value="Laminin_G_3"/>
    <property type="match status" value="1"/>
</dbReference>
<dbReference type="InterPro" id="IPR006558">
    <property type="entry name" value="LamG-like"/>
</dbReference>
<keyword evidence="2" id="KW-1015">Disulfide bond</keyword>
<dbReference type="GO" id="GO:0005975">
    <property type="term" value="P:carbohydrate metabolic process"/>
    <property type="evidence" value="ECO:0007669"/>
    <property type="project" value="UniProtKB-ARBA"/>
</dbReference>
<evidence type="ECO:0000313" key="5">
    <source>
        <dbReference type="EMBL" id="PQJ11298.1"/>
    </source>
</evidence>
<keyword evidence="6" id="KW-1185">Reference proteome</keyword>
<name>A0A2S7SX59_9BACT</name>
<dbReference type="RefSeq" id="WP_105038177.1">
    <property type="nucleotide sequence ID" value="NZ_PPSL01000002.1"/>
</dbReference>
<dbReference type="Gene3D" id="2.60.120.200">
    <property type="match status" value="1"/>
</dbReference>
<gene>
    <name evidence="5" type="ORF">CJD36_005710</name>
</gene>
<accession>A0A2S7SX59</accession>
<dbReference type="Pfam" id="PF18962">
    <property type="entry name" value="Por_Secre_tail"/>
    <property type="match status" value="1"/>
</dbReference>
<evidence type="ECO:0000259" key="4">
    <source>
        <dbReference type="SMART" id="SM00560"/>
    </source>
</evidence>
<proteinExistence type="predicted"/>
<organism evidence="5 6">
    <name type="scientific">Flavipsychrobacter stenotrophus</name>
    <dbReference type="NCBI Taxonomy" id="2077091"/>
    <lineage>
        <taxon>Bacteria</taxon>
        <taxon>Pseudomonadati</taxon>
        <taxon>Bacteroidota</taxon>
        <taxon>Chitinophagia</taxon>
        <taxon>Chitinophagales</taxon>
        <taxon>Chitinophagaceae</taxon>
        <taxon>Flavipsychrobacter</taxon>
    </lineage>
</organism>
<dbReference type="EMBL" id="PPSL01000002">
    <property type="protein sequence ID" value="PQJ11298.1"/>
    <property type="molecule type" value="Genomic_DNA"/>
</dbReference>
<dbReference type="SUPFAM" id="SSF48726">
    <property type="entry name" value="Immunoglobulin"/>
    <property type="match status" value="1"/>
</dbReference>
<protein>
    <recommendedName>
        <fullName evidence="4">LamG-like jellyroll fold domain-containing protein</fullName>
    </recommendedName>
</protein>
<keyword evidence="1 3" id="KW-0732">Signal</keyword>
<dbReference type="InterPro" id="IPR013320">
    <property type="entry name" value="ConA-like_dom_sf"/>
</dbReference>
<dbReference type="PANTHER" id="PTHR47635">
    <property type="entry name" value="CUB DOMAIN-CONTAINING PROTEIN"/>
    <property type="match status" value="1"/>
</dbReference>